<feature type="signal peptide" evidence="1">
    <location>
        <begin position="1"/>
        <end position="27"/>
    </location>
</feature>
<gene>
    <name evidence="3" type="ORF">C1SCF055_LOCUS34946</name>
</gene>
<keyword evidence="6" id="KW-1185">Reference proteome</keyword>
<comment type="caution">
    <text evidence="3">The sequence shown here is derived from an EMBL/GenBank/DDBJ whole genome shotgun (WGS) entry which is preliminary data.</text>
</comment>
<accession>A0A9P1DHA0</accession>
<dbReference type="InterPro" id="IPR052942">
    <property type="entry name" value="LPS_cholinephosphotransferase"/>
</dbReference>
<dbReference type="AlphaFoldDB" id="A0A9P1DHA0"/>
<dbReference type="OrthoDB" id="419198at2759"/>
<dbReference type="EMBL" id="CAMXCT010004569">
    <property type="protein sequence ID" value="CAI4009601.1"/>
    <property type="molecule type" value="Genomic_DNA"/>
</dbReference>
<dbReference type="EMBL" id="CAMXCT020004569">
    <property type="protein sequence ID" value="CAL1162976.1"/>
    <property type="molecule type" value="Genomic_DNA"/>
</dbReference>
<dbReference type="InterPro" id="IPR007074">
    <property type="entry name" value="LicD/FKTN/FKRP_NTP_transf"/>
</dbReference>
<organism evidence="3">
    <name type="scientific">Cladocopium goreaui</name>
    <dbReference type="NCBI Taxonomy" id="2562237"/>
    <lineage>
        <taxon>Eukaryota</taxon>
        <taxon>Sar</taxon>
        <taxon>Alveolata</taxon>
        <taxon>Dinophyceae</taxon>
        <taxon>Suessiales</taxon>
        <taxon>Symbiodiniaceae</taxon>
        <taxon>Cladocopium</taxon>
    </lineage>
</organism>
<sequence>MPRPAPSPWSPWVLILGIGICTEPVEALKGSLDACSETEVPWSQVQQELLVLQNLVPGSVSEERLHALRELALTGGLDPQECDCWYGWISLRFFIPQVLEPQERLQVLEHQLFHTELIAWLASPWIEMLDSLWKPLEALAATSKIFQRSSLDKAGCSENAIRFWQALQNPSLPTAQLAAAVLLDLPEDLLASDERAWDEPCPAFAAATAAALLGVEPKEFRVTPGYALYLAQQILKRSSDFGLLELVSSAWPVATTLARLAVHLREGRDRSGVLSEDDLAQEVIAASMKEFPELHPSFLPPMARLEKLKLFAGVSMAHAALTAAQVPYFAITGTLLGAVRHHGFVPWDGDADLCVDINDELRLLFLALLQGDGVQSFVGANLGTPYFSAIRRAQQVLNAAGFELWANAERPLTFKLAMRDSPRVPGKMYGYPYMDIWFCHHWAEGDFSLQSANFGVGLPRQVVFPRRKLFFEGLTLWSFGNAQEAIVNYYKESNALEKCVGHGTFHRQERQYSEDTEHHRFNGKTDCANLAQLFSFASPVKSGAPPATGREEAGTIHQ</sequence>
<name>A0A9P1DHA0_9DINO</name>
<keyword evidence="1" id="KW-0732">Signal</keyword>
<evidence type="ECO:0000313" key="6">
    <source>
        <dbReference type="Proteomes" id="UP001152797"/>
    </source>
</evidence>
<evidence type="ECO:0000313" key="5">
    <source>
        <dbReference type="EMBL" id="CAL4796913.1"/>
    </source>
</evidence>
<reference evidence="4" key="2">
    <citation type="submission" date="2024-04" db="EMBL/GenBank/DDBJ databases">
        <authorList>
            <person name="Chen Y."/>
            <person name="Shah S."/>
            <person name="Dougan E. K."/>
            <person name="Thang M."/>
            <person name="Chan C."/>
        </authorList>
    </citation>
    <scope>NUCLEOTIDE SEQUENCE [LARGE SCALE GENOMIC DNA]</scope>
</reference>
<feature type="chain" id="PRO_5043271500" evidence="1">
    <location>
        <begin position="28"/>
        <end position="558"/>
    </location>
</feature>
<proteinExistence type="predicted"/>
<evidence type="ECO:0000313" key="3">
    <source>
        <dbReference type="EMBL" id="CAI4009601.1"/>
    </source>
</evidence>
<evidence type="ECO:0000256" key="1">
    <source>
        <dbReference type="SAM" id="SignalP"/>
    </source>
</evidence>
<dbReference type="PANTHER" id="PTHR43404:SF2">
    <property type="entry name" value="LIPOPOLYSACCHARIDE CHOLINEPHOSPHOTRANSFERASE LICD"/>
    <property type="match status" value="1"/>
</dbReference>
<feature type="domain" description="LicD/FKTN/FKRP nucleotidyltransferase" evidence="2">
    <location>
        <begin position="327"/>
        <end position="363"/>
    </location>
</feature>
<dbReference type="Proteomes" id="UP001152797">
    <property type="component" value="Unassembled WGS sequence"/>
</dbReference>
<protein>
    <submittedName>
        <fullName evidence="5">Uncharacterized protein RP689</fullName>
    </submittedName>
</protein>
<dbReference type="PANTHER" id="PTHR43404">
    <property type="entry name" value="LIPOPOLYSACCHARIDE CHOLINEPHOSPHOTRANSFERASE LICD"/>
    <property type="match status" value="1"/>
</dbReference>
<dbReference type="EMBL" id="CAMXCT030004569">
    <property type="protein sequence ID" value="CAL4796913.1"/>
    <property type="molecule type" value="Genomic_DNA"/>
</dbReference>
<reference evidence="3" key="1">
    <citation type="submission" date="2022-10" db="EMBL/GenBank/DDBJ databases">
        <authorList>
            <person name="Chen Y."/>
            <person name="Dougan E. K."/>
            <person name="Chan C."/>
            <person name="Rhodes N."/>
            <person name="Thang M."/>
        </authorList>
    </citation>
    <scope>NUCLEOTIDE SEQUENCE</scope>
</reference>
<evidence type="ECO:0000259" key="2">
    <source>
        <dbReference type="Pfam" id="PF04991"/>
    </source>
</evidence>
<dbReference type="Pfam" id="PF04991">
    <property type="entry name" value="LicD"/>
    <property type="match status" value="1"/>
</dbReference>
<dbReference type="GO" id="GO:0009100">
    <property type="term" value="P:glycoprotein metabolic process"/>
    <property type="evidence" value="ECO:0007669"/>
    <property type="project" value="UniProtKB-ARBA"/>
</dbReference>
<evidence type="ECO:0000313" key="4">
    <source>
        <dbReference type="EMBL" id="CAL1162976.1"/>
    </source>
</evidence>